<keyword evidence="3" id="KW-1185">Reference proteome</keyword>
<evidence type="ECO:0000313" key="2">
    <source>
        <dbReference type="EMBL" id="KAK2139115.1"/>
    </source>
</evidence>
<reference evidence="2" key="1">
    <citation type="journal article" date="2023" name="Mol. Biol. Evol.">
        <title>Third-Generation Sequencing Reveals the Adaptive Role of the Epigenome in Three Deep-Sea Polychaetes.</title>
        <authorList>
            <person name="Perez M."/>
            <person name="Aroh O."/>
            <person name="Sun Y."/>
            <person name="Lan Y."/>
            <person name="Juniper S.K."/>
            <person name="Young C.R."/>
            <person name="Angers B."/>
            <person name="Qian P.Y."/>
        </authorList>
    </citation>
    <scope>NUCLEOTIDE SEQUENCE</scope>
    <source>
        <strain evidence="2">P08H-3</strain>
    </source>
</reference>
<proteinExistence type="predicted"/>
<evidence type="ECO:0000256" key="1">
    <source>
        <dbReference type="SAM" id="MobiDB-lite"/>
    </source>
</evidence>
<evidence type="ECO:0000313" key="3">
    <source>
        <dbReference type="Proteomes" id="UP001208570"/>
    </source>
</evidence>
<dbReference type="Proteomes" id="UP001208570">
    <property type="component" value="Unassembled WGS sequence"/>
</dbReference>
<organism evidence="2 3">
    <name type="scientific">Paralvinella palmiformis</name>
    <dbReference type="NCBI Taxonomy" id="53620"/>
    <lineage>
        <taxon>Eukaryota</taxon>
        <taxon>Metazoa</taxon>
        <taxon>Spiralia</taxon>
        <taxon>Lophotrochozoa</taxon>
        <taxon>Annelida</taxon>
        <taxon>Polychaeta</taxon>
        <taxon>Sedentaria</taxon>
        <taxon>Canalipalpata</taxon>
        <taxon>Terebellida</taxon>
        <taxon>Terebelliformia</taxon>
        <taxon>Alvinellidae</taxon>
        <taxon>Paralvinella</taxon>
    </lineage>
</organism>
<feature type="region of interest" description="Disordered" evidence="1">
    <location>
        <begin position="1"/>
        <end position="53"/>
    </location>
</feature>
<accession>A0AAD9ISA8</accession>
<name>A0AAD9ISA8_9ANNE</name>
<gene>
    <name evidence="2" type="ORF">LSH36_2016g00007</name>
</gene>
<comment type="caution">
    <text evidence="2">The sequence shown here is derived from an EMBL/GenBank/DDBJ whole genome shotgun (WGS) entry which is preliminary data.</text>
</comment>
<feature type="non-terminal residue" evidence="2">
    <location>
        <position position="216"/>
    </location>
</feature>
<dbReference type="EMBL" id="JAODUP010002018">
    <property type="protein sequence ID" value="KAK2139115.1"/>
    <property type="molecule type" value="Genomic_DNA"/>
</dbReference>
<dbReference type="PANTHER" id="PTHR47773">
    <property type="entry name" value="SI:DKEY-9I5.2-RELATED"/>
    <property type="match status" value="1"/>
</dbReference>
<sequence length="216" mass="24250">STEHLAPVDYSVHEDLLQDDGPETQDPITSGHGDGDDDDYTSEGNNDDILIPSNPLPGYGKLELLSKILVEVSSDESKLSISSETRSRIIEALNSLEEHYKKNKRSAYQSRWGNTMYGCTKGDAAEATVTQRIKFNLHYTPAQLIDPKKNSLVYCIIKHLWLCLNKESTKAVSPDKIRIHKSYECIQHRVLVEDPILSKLGSPLPKINAKCIHDFM</sequence>
<dbReference type="AlphaFoldDB" id="A0AAD9ISA8"/>
<protein>
    <submittedName>
        <fullName evidence="2">Uncharacterized protein</fullName>
    </submittedName>
</protein>
<dbReference type="PANTHER" id="PTHR47773:SF1">
    <property type="entry name" value="C2H2-TYPE DOMAIN-CONTAINING PROTEIN"/>
    <property type="match status" value="1"/>
</dbReference>